<keyword evidence="2" id="KW-1185">Reference proteome</keyword>
<comment type="caution">
    <text evidence="1">The sequence shown here is derived from an EMBL/GenBank/DDBJ whole genome shotgun (WGS) entry which is preliminary data.</text>
</comment>
<evidence type="ECO:0000313" key="1">
    <source>
        <dbReference type="EMBL" id="KAK3008605.1"/>
    </source>
</evidence>
<dbReference type="EMBL" id="JAVXUP010001735">
    <property type="protein sequence ID" value="KAK3008605.1"/>
    <property type="molecule type" value="Genomic_DNA"/>
</dbReference>
<sequence length="97" mass="10945">MEKGIGGWVYMGSGGLVYGCVWQWWLGVHTGNYKIIEQKTLKRGRVIRERLASYLVAHPNHLNRAHSSIRSSSHDIKATTYRSEKCLEPTGRASTVT</sequence>
<dbReference type="Proteomes" id="UP001188597">
    <property type="component" value="Unassembled WGS sequence"/>
</dbReference>
<name>A0AA88VH48_9ASTE</name>
<dbReference type="AlphaFoldDB" id="A0AA88VH48"/>
<evidence type="ECO:0000313" key="2">
    <source>
        <dbReference type="Proteomes" id="UP001188597"/>
    </source>
</evidence>
<protein>
    <submittedName>
        <fullName evidence="1">Uncharacterized protein</fullName>
    </submittedName>
</protein>
<reference evidence="1" key="1">
    <citation type="submission" date="2022-12" db="EMBL/GenBank/DDBJ databases">
        <title>Draft genome assemblies for two species of Escallonia (Escalloniales).</title>
        <authorList>
            <person name="Chanderbali A."/>
            <person name="Dervinis C."/>
            <person name="Anghel I."/>
            <person name="Soltis D."/>
            <person name="Soltis P."/>
            <person name="Zapata F."/>
        </authorList>
    </citation>
    <scope>NUCLEOTIDE SEQUENCE</scope>
    <source>
        <strain evidence="1">UCBG64.0493</strain>
        <tissue evidence="1">Leaf</tissue>
    </source>
</reference>
<proteinExistence type="predicted"/>
<accession>A0AA88VH48</accession>
<organism evidence="1 2">
    <name type="scientific">Escallonia herrerae</name>
    <dbReference type="NCBI Taxonomy" id="1293975"/>
    <lineage>
        <taxon>Eukaryota</taxon>
        <taxon>Viridiplantae</taxon>
        <taxon>Streptophyta</taxon>
        <taxon>Embryophyta</taxon>
        <taxon>Tracheophyta</taxon>
        <taxon>Spermatophyta</taxon>
        <taxon>Magnoliopsida</taxon>
        <taxon>eudicotyledons</taxon>
        <taxon>Gunneridae</taxon>
        <taxon>Pentapetalae</taxon>
        <taxon>asterids</taxon>
        <taxon>campanulids</taxon>
        <taxon>Escalloniales</taxon>
        <taxon>Escalloniaceae</taxon>
        <taxon>Escallonia</taxon>
    </lineage>
</organism>
<gene>
    <name evidence="1" type="ORF">RJ639_013059</name>
</gene>
<dbReference type="PROSITE" id="PS51257">
    <property type="entry name" value="PROKAR_LIPOPROTEIN"/>
    <property type="match status" value="1"/>
</dbReference>